<keyword evidence="8" id="KW-1185">Reference proteome</keyword>
<evidence type="ECO:0000259" key="6">
    <source>
        <dbReference type="PROSITE" id="PS50089"/>
    </source>
</evidence>
<evidence type="ECO:0000313" key="8">
    <source>
        <dbReference type="Proteomes" id="UP000215902"/>
    </source>
</evidence>
<proteinExistence type="predicted"/>
<evidence type="ECO:0000256" key="4">
    <source>
        <dbReference type="PROSITE-ProRule" id="PRU00175"/>
    </source>
</evidence>
<dbReference type="GO" id="GO:0061630">
    <property type="term" value="F:ubiquitin protein ligase activity"/>
    <property type="evidence" value="ECO:0007669"/>
    <property type="project" value="InterPro"/>
</dbReference>
<dbReference type="Pfam" id="PF18408">
    <property type="entry name" value="zf_Hakai"/>
    <property type="match status" value="1"/>
</dbReference>
<dbReference type="STRING" id="282301.A0A267FZM6"/>
<evidence type="ECO:0000256" key="3">
    <source>
        <dbReference type="ARBA" id="ARBA00041081"/>
    </source>
</evidence>
<accession>A0A267FZM6</accession>
<reference evidence="7 8" key="1">
    <citation type="submission" date="2017-06" db="EMBL/GenBank/DDBJ databases">
        <title>A platform for efficient transgenesis in Macrostomum lignano, a flatworm model organism for stem cell research.</title>
        <authorList>
            <person name="Berezikov E."/>
        </authorList>
    </citation>
    <scope>NUCLEOTIDE SEQUENCE [LARGE SCALE GENOMIC DNA]</scope>
    <source>
        <strain evidence="7">DV1</strain>
        <tissue evidence="7">Whole organism</tissue>
    </source>
</reference>
<feature type="compositionally biased region" description="Low complexity" evidence="5">
    <location>
        <begin position="361"/>
        <end position="371"/>
    </location>
</feature>
<dbReference type="PANTHER" id="PTHR13480:SF0">
    <property type="entry name" value="E3 UBIQUITIN-PROTEIN LIGASE HAKAI"/>
    <property type="match status" value="1"/>
</dbReference>
<feature type="region of interest" description="Disordered" evidence="5">
    <location>
        <begin position="358"/>
        <end position="402"/>
    </location>
</feature>
<feature type="region of interest" description="Disordered" evidence="5">
    <location>
        <begin position="1"/>
        <end position="107"/>
    </location>
</feature>
<dbReference type="GO" id="GO:0016567">
    <property type="term" value="P:protein ubiquitination"/>
    <property type="evidence" value="ECO:0007669"/>
    <property type="project" value="InterPro"/>
</dbReference>
<keyword evidence="2" id="KW-0862">Zinc</keyword>
<dbReference type="InterPro" id="IPR040383">
    <property type="entry name" value="HAKAI/CBLL2"/>
</dbReference>
<evidence type="ECO:0000256" key="2">
    <source>
        <dbReference type="ARBA" id="ARBA00022833"/>
    </source>
</evidence>
<feature type="compositionally biased region" description="Low complexity" evidence="5">
    <location>
        <begin position="389"/>
        <end position="402"/>
    </location>
</feature>
<dbReference type="InterPro" id="IPR013083">
    <property type="entry name" value="Znf_RING/FYVE/PHD"/>
</dbReference>
<dbReference type="Gene3D" id="6.10.140.2210">
    <property type="match status" value="1"/>
</dbReference>
<feature type="region of interest" description="Disordered" evidence="5">
    <location>
        <begin position="226"/>
        <end position="254"/>
    </location>
</feature>
<feature type="region of interest" description="Disordered" evidence="5">
    <location>
        <begin position="287"/>
        <end position="325"/>
    </location>
</feature>
<dbReference type="GO" id="GO:0008270">
    <property type="term" value="F:zinc ion binding"/>
    <property type="evidence" value="ECO:0007669"/>
    <property type="project" value="UniProtKB-KW"/>
</dbReference>
<feature type="domain" description="RING-type" evidence="6">
    <location>
        <begin position="130"/>
        <end position="165"/>
    </location>
</feature>
<evidence type="ECO:0000256" key="5">
    <source>
        <dbReference type="SAM" id="MobiDB-lite"/>
    </source>
</evidence>
<name>A0A267FZM6_9PLAT</name>
<evidence type="ECO:0000256" key="1">
    <source>
        <dbReference type="ARBA" id="ARBA00022771"/>
    </source>
</evidence>
<protein>
    <recommendedName>
        <fullName evidence="3">E3 ubiquitin-protein ligase Hakai</fullName>
    </recommendedName>
</protein>
<dbReference type="Proteomes" id="UP000215902">
    <property type="component" value="Unassembled WGS sequence"/>
</dbReference>
<organism evidence="7 8">
    <name type="scientific">Macrostomum lignano</name>
    <dbReference type="NCBI Taxonomy" id="282301"/>
    <lineage>
        <taxon>Eukaryota</taxon>
        <taxon>Metazoa</taxon>
        <taxon>Spiralia</taxon>
        <taxon>Lophotrochozoa</taxon>
        <taxon>Platyhelminthes</taxon>
        <taxon>Rhabditophora</taxon>
        <taxon>Macrostomorpha</taxon>
        <taxon>Macrostomida</taxon>
        <taxon>Macrostomidae</taxon>
        <taxon>Macrostomum</taxon>
    </lineage>
</organism>
<feature type="compositionally biased region" description="Basic and acidic residues" evidence="5">
    <location>
        <begin position="64"/>
        <end position="81"/>
    </location>
</feature>
<dbReference type="OrthoDB" id="547746at2759"/>
<feature type="compositionally biased region" description="Low complexity" evidence="5">
    <location>
        <begin position="51"/>
        <end position="63"/>
    </location>
</feature>
<dbReference type="GO" id="GO:0030155">
    <property type="term" value="P:regulation of cell adhesion"/>
    <property type="evidence" value="ECO:0007669"/>
    <property type="project" value="TreeGrafter"/>
</dbReference>
<gene>
    <name evidence="7" type="ORF">BOX15_Mlig033081g5</name>
</gene>
<feature type="compositionally biased region" description="Basic and acidic residues" evidence="5">
    <location>
        <begin position="1"/>
        <end position="10"/>
    </location>
</feature>
<dbReference type="EMBL" id="NIVC01000648">
    <property type="protein sequence ID" value="PAA79176.1"/>
    <property type="molecule type" value="Genomic_DNA"/>
</dbReference>
<evidence type="ECO:0000313" key="7">
    <source>
        <dbReference type="EMBL" id="PAA79176.1"/>
    </source>
</evidence>
<feature type="compositionally biased region" description="Pro residues" evidence="5">
    <location>
        <begin position="296"/>
        <end position="309"/>
    </location>
</feature>
<keyword evidence="1 4" id="KW-0863">Zinc-finger</keyword>
<dbReference type="Gene3D" id="3.30.40.10">
    <property type="entry name" value="Zinc/RING finger domain, C3HC4 (zinc finger)"/>
    <property type="match status" value="1"/>
</dbReference>
<dbReference type="PANTHER" id="PTHR13480">
    <property type="entry name" value="E3 UBIQUITIN-PROTEIN LIGASE HAKAI-RELATED"/>
    <property type="match status" value="1"/>
</dbReference>
<keyword evidence="1 4" id="KW-0479">Metal-binding</keyword>
<dbReference type="AlphaFoldDB" id="A0A267FZM6"/>
<dbReference type="PROSITE" id="PS50089">
    <property type="entry name" value="ZF_RING_2"/>
    <property type="match status" value="1"/>
</dbReference>
<sequence length="402" mass="44092">MNDDNHDSGSSRHHSGSGIALRLSASTHREVASLHNSRTSSGRSGGGGGSNSRPYQHQNYYHQNQRDSSDSSDDSDRDRDRKRPRSRSRSKSPSAQSLPPMGDGRRSKEVCWTHQALLSGKKTAMVLHFCDACDRPIQSFGRLLPCKHAACRTCAQSSKLCPRCQDPIEDTEIVPASQLHICMHDSAAPHGRSGCKRTYLSQRDLLAHIEHRHGGGTKLIAESATAASLPPPPPLQQQQQQQMNPPMSTQPQQSLAQYLPMPVVASTAPGSLANPLHHHHPYQQAVSAYGGGQQPHLPPMSQMPPPPPQMMTSPNQQHQQHPQQMTFRPPMRPGGGMLPPPPASMMAPPGPPVLLQPPPQSTFQQQQMHPPMGMPPRPQLHHQHPPQPWANQQAPPNRFHGV</sequence>
<feature type="compositionally biased region" description="Low complexity" evidence="5">
    <location>
        <begin position="310"/>
        <end position="324"/>
    </location>
</feature>
<dbReference type="InterPro" id="IPR001841">
    <property type="entry name" value="Znf_RING"/>
</dbReference>
<dbReference type="InterPro" id="IPR041042">
    <property type="entry name" value="Znf_Hakai"/>
</dbReference>
<comment type="caution">
    <text evidence="7">The sequence shown here is derived from an EMBL/GenBank/DDBJ whole genome shotgun (WGS) entry which is preliminary data.</text>
</comment>
<feature type="compositionally biased region" description="Low complexity" evidence="5">
    <location>
        <begin position="236"/>
        <end position="253"/>
    </location>
</feature>